<evidence type="ECO:0000313" key="2">
    <source>
        <dbReference type="Proteomes" id="UP000798662"/>
    </source>
</evidence>
<proteinExistence type="predicted"/>
<comment type="caution">
    <text evidence="1">The sequence shown here is derived from an EMBL/GenBank/DDBJ whole genome shotgun (WGS) entry which is preliminary data.</text>
</comment>
<gene>
    <name evidence="1" type="ORF">I4F81_006854</name>
</gene>
<sequence>MAPRLAVAASAAVTGVVLLVAALAAAQPRPPAAGGAAPAATPPLAPTGAAYATPAPTATPVMVAVPTMAAAAPAAPAAAAASAAAAGVPTPMAMPAGQPRATPGGVPPTGEATPTPTAVPPMASPAPATGPGATPMPTTAPGGPPGATPPPTGDSSATAAPSILGFWVLNATSGGWLFPLTPSTVLSPAALGAYSIAAVPSTGINGGVTFTSPAKYAHTEVSTPFLLGWDTDGAPQPVFLRPGFHTVSAYVLTPDGGRGPAASVTFTVVFPPVTDFWVVDADTTRPTNGQRLFRLLDGMVLDAASVGRWSIEAAYGPGDGLAVRFTAPPQYAHLEQGERPHMMAPASPGLIWPARLPLGRHTVSAHAEDWRGERGPAKTVSFVVDDSESN</sequence>
<accession>A0ACC3C3I2</accession>
<dbReference type="EMBL" id="CM020619">
    <property type="protein sequence ID" value="KAK1864306.1"/>
    <property type="molecule type" value="Genomic_DNA"/>
</dbReference>
<protein>
    <submittedName>
        <fullName evidence="1">Uncharacterized protein</fullName>
    </submittedName>
</protein>
<organism evidence="1 2">
    <name type="scientific">Pyropia yezoensis</name>
    <name type="common">Susabi-nori</name>
    <name type="synonym">Porphyra yezoensis</name>
    <dbReference type="NCBI Taxonomy" id="2788"/>
    <lineage>
        <taxon>Eukaryota</taxon>
        <taxon>Rhodophyta</taxon>
        <taxon>Bangiophyceae</taxon>
        <taxon>Bangiales</taxon>
        <taxon>Bangiaceae</taxon>
        <taxon>Pyropia</taxon>
    </lineage>
</organism>
<keyword evidence="2" id="KW-1185">Reference proteome</keyword>
<name>A0ACC3C3I2_PYRYE</name>
<dbReference type="Proteomes" id="UP000798662">
    <property type="component" value="Chromosome 2"/>
</dbReference>
<evidence type="ECO:0000313" key="1">
    <source>
        <dbReference type="EMBL" id="KAK1864306.1"/>
    </source>
</evidence>
<reference evidence="1" key="1">
    <citation type="submission" date="2019-11" db="EMBL/GenBank/DDBJ databases">
        <title>Nori genome reveals adaptations in red seaweeds to the harsh intertidal environment.</title>
        <authorList>
            <person name="Wang D."/>
            <person name="Mao Y."/>
        </authorList>
    </citation>
    <scope>NUCLEOTIDE SEQUENCE</scope>
    <source>
        <tissue evidence="1">Gametophyte</tissue>
    </source>
</reference>